<feature type="domain" description="Putative zinc-finger" evidence="1">
    <location>
        <begin position="16"/>
        <end position="49"/>
    </location>
</feature>
<protein>
    <submittedName>
        <fullName evidence="2">Zf-HC2 domain-containing protein</fullName>
    </submittedName>
</protein>
<dbReference type="EMBL" id="JBHUFZ010000033">
    <property type="protein sequence ID" value="MFD1891331.1"/>
    <property type="molecule type" value="Genomic_DNA"/>
</dbReference>
<dbReference type="RefSeq" id="WP_343875680.1">
    <property type="nucleotide sequence ID" value="NZ_BAAAIX010000034.1"/>
</dbReference>
<organism evidence="2 3">
    <name type="scientific">Luteococcus peritonei</name>
    <dbReference type="NCBI Taxonomy" id="88874"/>
    <lineage>
        <taxon>Bacteria</taxon>
        <taxon>Bacillati</taxon>
        <taxon>Actinomycetota</taxon>
        <taxon>Actinomycetes</taxon>
        <taxon>Propionibacteriales</taxon>
        <taxon>Propionibacteriaceae</taxon>
        <taxon>Luteococcus</taxon>
    </lineage>
</organism>
<reference evidence="3" key="1">
    <citation type="journal article" date="2019" name="Int. J. Syst. Evol. Microbiol.">
        <title>The Global Catalogue of Microorganisms (GCM) 10K type strain sequencing project: providing services to taxonomists for standard genome sequencing and annotation.</title>
        <authorList>
            <consortium name="The Broad Institute Genomics Platform"/>
            <consortium name="The Broad Institute Genome Sequencing Center for Infectious Disease"/>
            <person name="Wu L."/>
            <person name="Ma J."/>
        </authorList>
    </citation>
    <scope>NUCLEOTIDE SEQUENCE [LARGE SCALE GENOMIC DNA]</scope>
    <source>
        <strain evidence="3">CAIM 431</strain>
    </source>
</reference>
<evidence type="ECO:0000313" key="2">
    <source>
        <dbReference type="EMBL" id="MFD1891331.1"/>
    </source>
</evidence>
<evidence type="ECO:0000259" key="1">
    <source>
        <dbReference type="Pfam" id="PF13490"/>
    </source>
</evidence>
<evidence type="ECO:0000313" key="3">
    <source>
        <dbReference type="Proteomes" id="UP001597326"/>
    </source>
</evidence>
<name>A0ABW4RYP5_9ACTN</name>
<comment type="caution">
    <text evidence="2">The sequence shown here is derived from an EMBL/GenBank/DDBJ whole genome shotgun (WGS) entry which is preliminary data.</text>
</comment>
<gene>
    <name evidence="2" type="ORF">ACFSCS_14240</name>
</gene>
<accession>A0ABW4RYP5</accession>
<dbReference type="Proteomes" id="UP001597326">
    <property type="component" value="Unassembled WGS sequence"/>
</dbReference>
<keyword evidence="3" id="KW-1185">Reference proteome</keyword>
<dbReference type="Pfam" id="PF13490">
    <property type="entry name" value="zf-HC2"/>
    <property type="match status" value="1"/>
</dbReference>
<sequence>MSELPITDHGDDHDACARALSQVQAFLHHELPEADADLIRAHLDACEQCLENYDIEQTIATLVKRCHPPTAASSELRMRIVKMSMTMRTREG</sequence>
<dbReference type="InterPro" id="IPR027383">
    <property type="entry name" value="Znf_put"/>
</dbReference>
<proteinExistence type="predicted"/>